<evidence type="ECO:0000313" key="1">
    <source>
        <dbReference type="EMBL" id="QBK93613.1"/>
    </source>
</evidence>
<organism evidence="1">
    <name type="scientific">Pithovirus LCPAC404</name>
    <dbReference type="NCBI Taxonomy" id="2506597"/>
    <lineage>
        <taxon>Viruses</taxon>
        <taxon>Pithoviruses</taxon>
    </lineage>
</organism>
<sequence length="126" mass="14895">MTSSTPVDNTIITGGYTLEVRKYKSIEECDAVIYRSMGGEPKSYKLSDSALLETNEKEWENIWKEHVKFHDMALRQIQFEHDANQFSYDCLSTIMCEDYVDLMHLKMRSIMLERRLRKVEDILSKF</sequence>
<name>A0A481ZCE9_9VIRU</name>
<gene>
    <name evidence="1" type="ORF">LCPAC404_03170</name>
</gene>
<protein>
    <submittedName>
        <fullName evidence="1">Uncharacterized protein</fullName>
    </submittedName>
</protein>
<proteinExistence type="predicted"/>
<reference evidence="1" key="1">
    <citation type="journal article" date="2019" name="MBio">
        <title>Virus Genomes from Deep Sea Sediments Expand the Ocean Megavirome and Support Independent Origins of Viral Gigantism.</title>
        <authorList>
            <person name="Backstrom D."/>
            <person name="Yutin N."/>
            <person name="Jorgensen S.L."/>
            <person name="Dharamshi J."/>
            <person name="Homa F."/>
            <person name="Zaremba-Niedwiedzka K."/>
            <person name="Spang A."/>
            <person name="Wolf Y.I."/>
            <person name="Koonin E.V."/>
            <person name="Ettema T.J."/>
        </authorList>
    </citation>
    <scope>NUCLEOTIDE SEQUENCE</scope>
</reference>
<accession>A0A481ZCE9</accession>
<dbReference type="EMBL" id="MK500599">
    <property type="protein sequence ID" value="QBK93613.1"/>
    <property type="molecule type" value="Genomic_DNA"/>
</dbReference>